<sequence length="171" mass="18059">MTANLQTNVPLVNAPFVDDAGYITEPWLLFLVQLFRRTGGTGGGGSGTLLTLKDVIALDQTFSPLPANQESALAQMITTAPMDLSQPIPEMVFPAAVPDILDQTFSSGTDFTPGTTASLTLASSFASAARLWIFFDAAFQGDDQYSLSGTTLTFTSPIPVGTSKVYVKGLI</sequence>
<reference evidence="1 2" key="1">
    <citation type="submission" date="2018-06" db="EMBL/GenBank/DDBJ databases">
        <title>Genomic Encyclopedia of Type Strains, Phase IV (KMG-V): Genome sequencing to study the core and pangenomes of soil and plant-associated prokaryotes.</title>
        <authorList>
            <person name="Whitman W."/>
        </authorList>
    </citation>
    <scope>NUCLEOTIDE SEQUENCE [LARGE SCALE GENOMIC DNA]</scope>
    <source>
        <strain evidence="1 2">SRCL-318</strain>
    </source>
</reference>
<comment type="caution">
    <text evidence="1">The sequence shown here is derived from an EMBL/GenBank/DDBJ whole genome shotgun (WGS) entry which is preliminary data.</text>
</comment>
<gene>
    <name evidence="1" type="ORF">C7410_115176</name>
</gene>
<accession>A0A2V4TT64</accession>
<protein>
    <submittedName>
        <fullName evidence="1">Uncharacterized protein</fullName>
    </submittedName>
</protein>
<organism evidence="1 2">
    <name type="scientific">Paraburkholderia silvatlantica</name>
    <dbReference type="NCBI Taxonomy" id="321895"/>
    <lineage>
        <taxon>Bacteria</taxon>
        <taxon>Pseudomonadati</taxon>
        <taxon>Pseudomonadota</taxon>
        <taxon>Betaproteobacteria</taxon>
        <taxon>Burkholderiales</taxon>
        <taxon>Burkholderiaceae</taxon>
        <taxon>Paraburkholderia</taxon>
    </lineage>
</organism>
<evidence type="ECO:0000313" key="2">
    <source>
        <dbReference type="Proteomes" id="UP000247772"/>
    </source>
</evidence>
<dbReference type="OrthoDB" id="9115509at2"/>
<dbReference type="EMBL" id="QJSQ01000015">
    <property type="protein sequence ID" value="PYE21333.1"/>
    <property type="molecule type" value="Genomic_DNA"/>
</dbReference>
<dbReference type="RefSeq" id="WP_110855972.1">
    <property type="nucleotide sequence ID" value="NZ_QJSQ01000015.1"/>
</dbReference>
<name>A0A2V4TT64_9BURK</name>
<dbReference type="Proteomes" id="UP000247772">
    <property type="component" value="Unassembled WGS sequence"/>
</dbReference>
<evidence type="ECO:0000313" key="1">
    <source>
        <dbReference type="EMBL" id="PYE21333.1"/>
    </source>
</evidence>
<dbReference type="AlphaFoldDB" id="A0A2V4TT64"/>
<proteinExistence type="predicted"/>